<gene>
    <name evidence="2" type="ORF">H8Z83_03650</name>
</gene>
<accession>A0A923S6T1</accession>
<comment type="caution">
    <text evidence="2">The sequence shown here is derived from an EMBL/GenBank/DDBJ whole genome shotgun (WGS) entry which is preliminary data.</text>
</comment>
<feature type="coiled-coil region" evidence="1">
    <location>
        <begin position="4"/>
        <end position="38"/>
    </location>
</feature>
<proteinExistence type="predicted"/>
<evidence type="ECO:0000256" key="1">
    <source>
        <dbReference type="SAM" id="Coils"/>
    </source>
</evidence>
<name>A0A923S6T1_9FIRM</name>
<dbReference type="AlphaFoldDB" id="A0A923S6T1"/>
<evidence type="ECO:0000313" key="2">
    <source>
        <dbReference type="EMBL" id="MBC5769418.1"/>
    </source>
</evidence>
<organism evidence="2 3">
    <name type="scientific">Dysosmobacter segnis</name>
    <dbReference type="NCBI Taxonomy" id="2763042"/>
    <lineage>
        <taxon>Bacteria</taxon>
        <taxon>Bacillati</taxon>
        <taxon>Bacillota</taxon>
        <taxon>Clostridia</taxon>
        <taxon>Eubacteriales</taxon>
        <taxon>Oscillospiraceae</taxon>
        <taxon>Dysosmobacter</taxon>
    </lineage>
</organism>
<sequence>MDDLKELTHRLSEYETTILRMNQERAALFEEVQAYRNAARLYGIDPATMLTLAKSQVKTCADNIRLIEKMQEVFELFRYVPENLTEQEVVSAITQYDGDGSKPYCDLVYCGLSIIRKYLKKRSEYDEWRKGNLPEGF</sequence>
<protein>
    <submittedName>
        <fullName evidence="2">Uncharacterized protein</fullName>
    </submittedName>
</protein>
<reference evidence="2" key="1">
    <citation type="submission" date="2020-08" db="EMBL/GenBank/DDBJ databases">
        <title>Genome public.</title>
        <authorList>
            <person name="Liu C."/>
            <person name="Sun Q."/>
        </authorList>
    </citation>
    <scope>NUCLEOTIDE SEQUENCE</scope>
    <source>
        <strain evidence="2">BX15</strain>
    </source>
</reference>
<dbReference type="RefSeq" id="WP_187013773.1">
    <property type="nucleotide sequence ID" value="NZ_JACOQI010000002.1"/>
</dbReference>
<dbReference type="EMBL" id="JACOQI010000002">
    <property type="protein sequence ID" value="MBC5769418.1"/>
    <property type="molecule type" value="Genomic_DNA"/>
</dbReference>
<dbReference type="Proteomes" id="UP000620327">
    <property type="component" value="Unassembled WGS sequence"/>
</dbReference>
<evidence type="ECO:0000313" key="3">
    <source>
        <dbReference type="Proteomes" id="UP000620327"/>
    </source>
</evidence>
<keyword evidence="1" id="KW-0175">Coiled coil</keyword>
<keyword evidence="3" id="KW-1185">Reference proteome</keyword>